<evidence type="ECO:0000259" key="2">
    <source>
        <dbReference type="PROSITE" id="PS50878"/>
    </source>
</evidence>
<accession>A0A8C6NWI6</accession>
<proteinExistence type="predicted"/>
<sequence>MGSCASQVWSLIISIKVSKMAPVFGHATARLLFLIVFTIYAVISAQFSCGFVSAVRSYDRGSLLCIKESMEFLFYEQRKFQQTFPPPFVCSPDSPEYQLVCRAPGRKRRSRKRGCRSGVQVKQRLASLGVAAPDRPSRCLRRIPCVERRCGGGTLPPSSFRIVAPGVLHPVRSWFSDLDVLLPCSPVFTPVDQLMLSRVRWRSRDRVSCLRPILLNSAPKPLTALSCRFGLFNARSIANKSFSLNELFSSQTLDFMFFTETWQREGEYIHLNELCPAGCAVFGMPRPSRRGGGLAVVFKETFICKVLNTQAFTSFESQTIKIGSSIPFYCVLIYRPPGPATAFLKDFSDFLSSIIKLENVLILGDFNIHIDDSTSGPAVELLTMTESFNFEQHVSGPTHQKGHTLDLVFSLDLNISNLCVKDVHMSDHSCVLFDLHFNLESTPSVVIPQRRIISENTAARFIEMFDSNLFLESQDVDSLIHSLNSRCKSILDVVAPFKSNRVTRKPFSPWINDSIQNFKRLCRKTERLWKSTKLEVHRLYLKDLMLSLNELIKKSRSEYFRKLIIQNKKKPQVLFDTISSIVAPAAPLTPVFNKADANKFLNYFVDKIQNIKDKLPSFQSCNDDIDELPAHAWSSFSPVTQDDILALVTTMKPSFCLADVLPCKLLSKVFDAIGPWVTRMFNLSLSSGVFPSCFKHAFVEPLLKKSNLDPTDPKNFRPISKLPFLSKVLEKVVSEQLVSFLQDRNIFDRFQSGFRKHHSTETALLKVSNDILMSADSGKCTVLVLLDLSSAFDTVNHEILLSRLRELVGLSGSVLAWFTSYLSGRSLSVSVNQILSDPTDLRCGVPQGSVLGPILFLLYILPLGNLIQEFADDVSYHLFADDLQLYCSFKPSDVKKLHSLLSCFERIKQWLGANALRLNSDKTEVQVIAPDNAVPGIHQQLGDLSLSVKPTLRNLGVFFDKGMSLEHHAKQLTRNCFYHLRQISKLRTMVSKADLELIIHAFTSSRLDYCNSLFSCLNKKELSRLQQVQNCAARILTRDNRRAHITPILKALHWLPITFRINFKILVLTFRALHGLAPLYVRDMLCPYTPSRRLRSMDQNLLMVPRTQFRTRGDRSFQAVAPRLWNELPLSLRSIDSVDVFKSNLKTHLFLQAF</sequence>
<dbReference type="SUPFAM" id="SSF56219">
    <property type="entry name" value="DNase I-like"/>
    <property type="match status" value="1"/>
</dbReference>
<name>A0A8C6NWI6_NOTFU</name>
<dbReference type="PROSITE" id="PS50878">
    <property type="entry name" value="RT_POL"/>
    <property type="match status" value="1"/>
</dbReference>
<keyword evidence="1" id="KW-1133">Transmembrane helix</keyword>
<dbReference type="GO" id="GO:0003824">
    <property type="term" value="F:catalytic activity"/>
    <property type="evidence" value="ECO:0007669"/>
    <property type="project" value="InterPro"/>
</dbReference>
<dbReference type="InterPro" id="IPR043502">
    <property type="entry name" value="DNA/RNA_pol_sf"/>
</dbReference>
<dbReference type="GeneTree" id="ENSGT01150000286909"/>
<dbReference type="InterPro" id="IPR005135">
    <property type="entry name" value="Endo/exonuclease/phosphatase"/>
</dbReference>
<feature type="transmembrane region" description="Helical" evidence="1">
    <location>
        <begin position="21"/>
        <end position="43"/>
    </location>
</feature>
<dbReference type="SUPFAM" id="SSF56672">
    <property type="entry name" value="DNA/RNA polymerases"/>
    <property type="match status" value="1"/>
</dbReference>
<protein>
    <recommendedName>
        <fullName evidence="2">Reverse transcriptase domain-containing protein</fullName>
    </recommendedName>
</protein>
<keyword evidence="1" id="KW-0812">Transmembrane</keyword>
<evidence type="ECO:0000313" key="3">
    <source>
        <dbReference type="Ensembl" id="ENSNFUP00015031186.1"/>
    </source>
</evidence>
<dbReference type="Pfam" id="PF00078">
    <property type="entry name" value="RVT_1"/>
    <property type="match status" value="1"/>
</dbReference>
<evidence type="ECO:0000313" key="4">
    <source>
        <dbReference type="Proteomes" id="UP000694548"/>
    </source>
</evidence>
<dbReference type="InterPro" id="IPR000477">
    <property type="entry name" value="RT_dom"/>
</dbReference>
<dbReference type="InterPro" id="IPR036691">
    <property type="entry name" value="Endo/exonu/phosph_ase_sf"/>
</dbReference>
<keyword evidence="4" id="KW-1185">Reference proteome</keyword>
<dbReference type="Pfam" id="PF03372">
    <property type="entry name" value="Exo_endo_phos"/>
    <property type="match status" value="1"/>
</dbReference>
<keyword evidence="1" id="KW-0472">Membrane</keyword>
<reference evidence="3" key="1">
    <citation type="submission" date="2014-08" db="EMBL/GenBank/DDBJ databases">
        <authorList>
            <person name="Senf B."/>
            <person name="Petzold A."/>
            <person name="Downie B.R."/>
            <person name="Koch P."/>
            <person name="Platzer M."/>
        </authorList>
    </citation>
    <scope>NUCLEOTIDE SEQUENCE [LARGE SCALE GENOMIC DNA]</scope>
    <source>
        <strain evidence="3">GRZ</strain>
    </source>
</reference>
<dbReference type="Ensembl" id="ENSNFUT00015032586.1">
    <property type="protein sequence ID" value="ENSNFUP00015031186.1"/>
    <property type="gene ID" value="ENSNFUG00015015221.1"/>
</dbReference>
<feature type="domain" description="Reverse transcriptase" evidence="2">
    <location>
        <begin position="683"/>
        <end position="959"/>
    </location>
</feature>
<dbReference type="AlphaFoldDB" id="A0A8C6NWI6"/>
<dbReference type="Gene3D" id="3.60.10.10">
    <property type="entry name" value="Endonuclease/exonuclease/phosphatase"/>
    <property type="match status" value="1"/>
</dbReference>
<organism evidence="3 4">
    <name type="scientific">Nothobranchius furzeri</name>
    <name type="common">Turquoise killifish</name>
    <dbReference type="NCBI Taxonomy" id="105023"/>
    <lineage>
        <taxon>Eukaryota</taxon>
        <taxon>Metazoa</taxon>
        <taxon>Chordata</taxon>
        <taxon>Craniata</taxon>
        <taxon>Vertebrata</taxon>
        <taxon>Euteleostomi</taxon>
        <taxon>Actinopterygii</taxon>
        <taxon>Neopterygii</taxon>
        <taxon>Teleostei</taxon>
        <taxon>Neoteleostei</taxon>
        <taxon>Acanthomorphata</taxon>
        <taxon>Ovalentaria</taxon>
        <taxon>Atherinomorphae</taxon>
        <taxon>Cyprinodontiformes</taxon>
        <taxon>Nothobranchiidae</taxon>
        <taxon>Nothobranchius</taxon>
    </lineage>
</organism>
<evidence type="ECO:0000256" key="1">
    <source>
        <dbReference type="SAM" id="Phobius"/>
    </source>
</evidence>
<dbReference type="Proteomes" id="UP000694548">
    <property type="component" value="Chromosome sgr11"/>
</dbReference>
<dbReference type="CDD" id="cd01650">
    <property type="entry name" value="RT_nLTR_like"/>
    <property type="match status" value="1"/>
</dbReference>
<dbReference type="PANTHER" id="PTHR33332">
    <property type="entry name" value="REVERSE TRANSCRIPTASE DOMAIN-CONTAINING PROTEIN"/>
    <property type="match status" value="1"/>
</dbReference>
<reference evidence="3" key="2">
    <citation type="submission" date="2025-08" db="UniProtKB">
        <authorList>
            <consortium name="Ensembl"/>
        </authorList>
    </citation>
    <scope>IDENTIFICATION</scope>
</reference>
<reference evidence="3" key="3">
    <citation type="submission" date="2025-09" db="UniProtKB">
        <authorList>
            <consortium name="Ensembl"/>
        </authorList>
    </citation>
    <scope>IDENTIFICATION</scope>
</reference>